<dbReference type="EMBL" id="VSRR010001268">
    <property type="protein sequence ID" value="MPC23932.1"/>
    <property type="molecule type" value="Genomic_DNA"/>
</dbReference>
<protein>
    <submittedName>
        <fullName evidence="1">Uncharacterized protein</fullName>
    </submittedName>
</protein>
<proteinExistence type="predicted"/>
<keyword evidence="2" id="KW-1185">Reference proteome</keyword>
<name>A0A5B7DQI2_PORTR</name>
<comment type="caution">
    <text evidence="1">The sequence shown here is derived from an EMBL/GenBank/DDBJ whole genome shotgun (WGS) entry which is preliminary data.</text>
</comment>
<dbReference type="AlphaFoldDB" id="A0A5B7DQI2"/>
<reference evidence="1 2" key="1">
    <citation type="submission" date="2019-05" db="EMBL/GenBank/DDBJ databases">
        <title>Another draft genome of Portunus trituberculatus and its Hox gene families provides insights of decapod evolution.</title>
        <authorList>
            <person name="Jeong J.-H."/>
            <person name="Song I."/>
            <person name="Kim S."/>
            <person name="Choi T."/>
            <person name="Kim D."/>
            <person name="Ryu S."/>
            <person name="Kim W."/>
        </authorList>
    </citation>
    <scope>NUCLEOTIDE SEQUENCE [LARGE SCALE GENOMIC DNA]</scope>
    <source>
        <tissue evidence="1">Muscle</tissue>
    </source>
</reference>
<organism evidence="1 2">
    <name type="scientific">Portunus trituberculatus</name>
    <name type="common">Swimming crab</name>
    <name type="synonym">Neptunus trituberculatus</name>
    <dbReference type="NCBI Taxonomy" id="210409"/>
    <lineage>
        <taxon>Eukaryota</taxon>
        <taxon>Metazoa</taxon>
        <taxon>Ecdysozoa</taxon>
        <taxon>Arthropoda</taxon>
        <taxon>Crustacea</taxon>
        <taxon>Multicrustacea</taxon>
        <taxon>Malacostraca</taxon>
        <taxon>Eumalacostraca</taxon>
        <taxon>Eucarida</taxon>
        <taxon>Decapoda</taxon>
        <taxon>Pleocyemata</taxon>
        <taxon>Brachyura</taxon>
        <taxon>Eubrachyura</taxon>
        <taxon>Portunoidea</taxon>
        <taxon>Portunidae</taxon>
        <taxon>Portuninae</taxon>
        <taxon>Portunus</taxon>
    </lineage>
</organism>
<dbReference type="Proteomes" id="UP000324222">
    <property type="component" value="Unassembled WGS sequence"/>
</dbReference>
<evidence type="ECO:0000313" key="2">
    <source>
        <dbReference type="Proteomes" id="UP000324222"/>
    </source>
</evidence>
<accession>A0A5B7DQI2</accession>
<evidence type="ECO:0000313" key="1">
    <source>
        <dbReference type="EMBL" id="MPC23932.1"/>
    </source>
</evidence>
<sequence length="124" mass="14056">METGQHKHSSSCKTQDSTSIALPVKHIQEHSRNTHHVGRWCGQVDIGQGRLLAILHQCHHLEGHEQTCLVQTHPAENIVIETRLLEESRGRTSLDGTRAAWIYLLVPRLKLSSLVSRHLQHTNQ</sequence>
<gene>
    <name evidence="1" type="ORF">E2C01_017000</name>
</gene>